<sequence>MTDNRPLSALSAASGATTNFFQYLAWQDIYIRERPYQVLLNVPDRAREKRRHNLVFHDGPEEIVHDVRDRASDFTLDNNGFTYIKQRSSLSIKDFDNREMITKTFLQEVEQVLKANLSGVDQVYIYDWRRRRRGSHPLHGKQIDFADPLSPLGPATQVHLDQSPASVVQRVFNYLPEQADHLVQGRVRLMNLWRPIGGPVENWPLAVCDGSTLPETSLVECERIRREYVGNTMYLLQTAGIKWYYHSQQSEDDLLIFKTFDSSRDVAANCKYTQGLTSEEMLTIVDCSHGSFQPKDVPSDTKIRQSIEVRALVFTYPENC</sequence>
<comment type="similarity">
    <text evidence="2">Belongs to the asaB hydroxylase/desaturase family.</text>
</comment>
<dbReference type="PANTHER" id="PTHR34598">
    <property type="entry name" value="BLL6449 PROTEIN"/>
    <property type="match status" value="1"/>
</dbReference>
<evidence type="ECO:0008006" key="5">
    <source>
        <dbReference type="Google" id="ProtNLM"/>
    </source>
</evidence>
<evidence type="ECO:0000256" key="1">
    <source>
        <dbReference type="ARBA" id="ARBA00023002"/>
    </source>
</evidence>
<gene>
    <name evidence="3" type="ORF">K505DRAFT_249299</name>
</gene>
<dbReference type="OrthoDB" id="412788at2759"/>
<evidence type="ECO:0000313" key="4">
    <source>
        <dbReference type="Proteomes" id="UP000799757"/>
    </source>
</evidence>
<proteinExistence type="inferred from homology"/>
<evidence type="ECO:0000313" key="3">
    <source>
        <dbReference type="EMBL" id="KAF2791294.1"/>
    </source>
</evidence>
<name>A0A6A6X551_9PLEO</name>
<protein>
    <recommendedName>
        <fullName evidence="5">Methyltransferase CmcJ</fullName>
    </recommendedName>
</protein>
<dbReference type="EMBL" id="MU002027">
    <property type="protein sequence ID" value="KAF2791294.1"/>
    <property type="molecule type" value="Genomic_DNA"/>
</dbReference>
<dbReference type="PANTHER" id="PTHR34598:SF3">
    <property type="entry name" value="OXIDOREDUCTASE AN1597"/>
    <property type="match status" value="1"/>
</dbReference>
<dbReference type="InterPro" id="IPR044053">
    <property type="entry name" value="AsaB-like"/>
</dbReference>
<keyword evidence="4" id="KW-1185">Reference proteome</keyword>
<keyword evidence="1" id="KW-0560">Oxidoreductase</keyword>
<reference evidence="3" key="1">
    <citation type="journal article" date="2020" name="Stud. Mycol.">
        <title>101 Dothideomycetes genomes: a test case for predicting lifestyles and emergence of pathogens.</title>
        <authorList>
            <person name="Haridas S."/>
            <person name="Albert R."/>
            <person name="Binder M."/>
            <person name="Bloem J."/>
            <person name="Labutti K."/>
            <person name="Salamov A."/>
            <person name="Andreopoulos B."/>
            <person name="Baker S."/>
            <person name="Barry K."/>
            <person name="Bills G."/>
            <person name="Bluhm B."/>
            <person name="Cannon C."/>
            <person name="Castanera R."/>
            <person name="Culley D."/>
            <person name="Daum C."/>
            <person name="Ezra D."/>
            <person name="Gonzalez J."/>
            <person name="Henrissat B."/>
            <person name="Kuo A."/>
            <person name="Liang C."/>
            <person name="Lipzen A."/>
            <person name="Lutzoni F."/>
            <person name="Magnuson J."/>
            <person name="Mondo S."/>
            <person name="Nolan M."/>
            <person name="Ohm R."/>
            <person name="Pangilinan J."/>
            <person name="Park H.-J."/>
            <person name="Ramirez L."/>
            <person name="Alfaro M."/>
            <person name="Sun H."/>
            <person name="Tritt A."/>
            <person name="Yoshinaga Y."/>
            <person name="Zwiers L.-H."/>
            <person name="Turgeon B."/>
            <person name="Goodwin S."/>
            <person name="Spatafora J."/>
            <person name="Crous P."/>
            <person name="Grigoriev I."/>
        </authorList>
    </citation>
    <scope>NUCLEOTIDE SEQUENCE</scope>
    <source>
        <strain evidence="3">CBS 109.77</strain>
    </source>
</reference>
<dbReference type="Proteomes" id="UP000799757">
    <property type="component" value="Unassembled WGS sequence"/>
</dbReference>
<accession>A0A6A6X551</accession>
<dbReference type="NCBIfam" id="NF041278">
    <property type="entry name" value="CmcJ_NvfI_EfuI"/>
    <property type="match status" value="1"/>
</dbReference>
<dbReference type="AlphaFoldDB" id="A0A6A6X551"/>
<evidence type="ECO:0000256" key="2">
    <source>
        <dbReference type="ARBA" id="ARBA00023604"/>
    </source>
</evidence>
<organism evidence="3 4">
    <name type="scientific">Melanomma pulvis-pyrius CBS 109.77</name>
    <dbReference type="NCBI Taxonomy" id="1314802"/>
    <lineage>
        <taxon>Eukaryota</taxon>
        <taxon>Fungi</taxon>
        <taxon>Dikarya</taxon>
        <taxon>Ascomycota</taxon>
        <taxon>Pezizomycotina</taxon>
        <taxon>Dothideomycetes</taxon>
        <taxon>Pleosporomycetidae</taxon>
        <taxon>Pleosporales</taxon>
        <taxon>Melanommataceae</taxon>
        <taxon>Melanomma</taxon>
    </lineage>
</organism>
<dbReference type="GO" id="GO:0016491">
    <property type="term" value="F:oxidoreductase activity"/>
    <property type="evidence" value="ECO:0007669"/>
    <property type="project" value="UniProtKB-KW"/>
</dbReference>